<gene>
    <name evidence="7" type="ORF">SAMN03080618_02324</name>
</gene>
<evidence type="ECO:0000256" key="5">
    <source>
        <dbReference type="ARBA" id="ARBA00022734"/>
    </source>
</evidence>
<name>A0A1I3PFA7_9HYPH</name>
<evidence type="ECO:0000256" key="1">
    <source>
        <dbReference type="ARBA" id="ARBA00004167"/>
    </source>
</evidence>
<dbReference type="Proteomes" id="UP000242763">
    <property type="component" value="Unassembled WGS sequence"/>
</dbReference>
<evidence type="ECO:0000256" key="2">
    <source>
        <dbReference type="ARBA" id="ARBA00010270"/>
    </source>
</evidence>
<keyword evidence="5" id="KW-0430">Lectin</keyword>
<evidence type="ECO:0000313" key="7">
    <source>
        <dbReference type="EMBL" id="SFJ20143.1"/>
    </source>
</evidence>
<dbReference type="Pfam" id="PF07886">
    <property type="entry name" value="BA14K"/>
    <property type="match status" value="1"/>
</dbReference>
<dbReference type="GO" id="GO:0030246">
    <property type="term" value="F:carbohydrate binding"/>
    <property type="evidence" value="ECO:0007669"/>
    <property type="project" value="UniProtKB-KW"/>
</dbReference>
<evidence type="ECO:0000313" key="8">
    <source>
        <dbReference type="Proteomes" id="UP000242763"/>
    </source>
</evidence>
<protein>
    <recommendedName>
        <fullName evidence="3">Lectin-like protein BA14k</fullName>
    </recommendedName>
</protein>
<sequence>MTAQEPPIRYRPRGNDHVSWCYNRYKSYRASDNTFQPYNGPRRQCQSPYG</sequence>
<proteinExistence type="inferred from homology"/>
<comment type="similarity">
    <text evidence="2">Belongs to the BA14k family.</text>
</comment>
<comment type="function">
    <text evidence="6">Has immunoglobulin-binding and hemagglutination properties, and can bind to mannose. Essential for virulence. May be involved in LPS biosynthesis or polysaccharide transport.</text>
</comment>
<keyword evidence="8" id="KW-1185">Reference proteome</keyword>
<dbReference type="EMBL" id="FORF01000012">
    <property type="protein sequence ID" value="SFJ20143.1"/>
    <property type="molecule type" value="Genomic_DNA"/>
</dbReference>
<keyword evidence="4" id="KW-0472">Membrane</keyword>
<accession>A0A1I3PFA7</accession>
<dbReference type="GO" id="GO:0016020">
    <property type="term" value="C:membrane"/>
    <property type="evidence" value="ECO:0007669"/>
    <property type="project" value="UniProtKB-SubCell"/>
</dbReference>
<reference evidence="8" key="1">
    <citation type="submission" date="2016-10" db="EMBL/GenBank/DDBJ databases">
        <authorList>
            <person name="Varghese N."/>
            <person name="Submissions S."/>
        </authorList>
    </citation>
    <scope>NUCLEOTIDE SEQUENCE [LARGE SCALE GENOMIC DNA]</scope>
    <source>
        <strain evidence="8">DSM 21857</strain>
    </source>
</reference>
<dbReference type="AlphaFoldDB" id="A0A1I3PFA7"/>
<keyword evidence="4" id="KW-1003">Cell membrane</keyword>
<evidence type="ECO:0000256" key="4">
    <source>
        <dbReference type="ARBA" id="ARBA00022475"/>
    </source>
</evidence>
<evidence type="ECO:0000256" key="3">
    <source>
        <dbReference type="ARBA" id="ARBA00020552"/>
    </source>
</evidence>
<evidence type="ECO:0000256" key="6">
    <source>
        <dbReference type="ARBA" id="ARBA00025321"/>
    </source>
</evidence>
<organism evidence="7 8">
    <name type="scientific">Aquamicrobium aerolatum DSM 21857</name>
    <dbReference type="NCBI Taxonomy" id="1121003"/>
    <lineage>
        <taxon>Bacteria</taxon>
        <taxon>Pseudomonadati</taxon>
        <taxon>Pseudomonadota</taxon>
        <taxon>Alphaproteobacteria</taxon>
        <taxon>Hyphomicrobiales</taxon>
        <taxon>Phyllobacteriaceae</taxon>
        <taxon>Aerobium</taxon>
    </lineage>
</organism>
<comment type="subcellular location">
    <subcellularLocation>
        <location evidence="1">Membrane</location>
        <topology evidence="1">Single-pass membrane protein</topology>
    </subcellularLocation>
</comment>
<dbReference type="InterPro" id="IPR012413">
    <property type="entry name" value="BA14K"/>
</dbReference>